<name>A0A9X7YMW2_9GAMM</name>
<dbReference type="GO" id="GO:0005506">
    <property type="term" value="F:iron ion binding"/>
    <property type="evidence" value="ECO:0007669"/>
    <property type="project" value="InterPro"/>
</dbReference>
<proteinExistence type="predicted"/>
<keyword evidence="3 6" id="KW-0479">Metal-binding</keyword>
<feature type="signal peptide" evidence="8">
    <location>
        <begin position="1"/>
        <end position="22"/>
    </location>
</feature>
<evidence type="ECO:0000256" key="2">
    <source>
        <dbReference type="ARBA" id="ARBA00022617"/>
    </source>
</evidence>
<dbReference type="AlphaFoldDB" id="A0A9X7YMW2"/>
<protein>
    <submittedName>
        <fullName evidence="9">Cytochrome c</fullName>
    </submittedName>
</protein>
<feature type="binding site" description="axial binding residue" evidence="6">
    <location>
        <position position="143"/>
    </location>
    <ligand>
        <name>heme c</name>
        <dbReference type="ChEBI" id="CHEBI:61717"/>
    </ligand>
    <ligandPart>
        <name>Fe</name>
        <dbReference type="ChEBI" id="CHEBI:18248"/>
    </ligandPart>
</feature>
<dbReference type="PROSITE" id="PS51009">
    <property type="entry name" value="CYTCII"/>
    <property type="match status" value="1"/>
</dbReference>
<dbReference type="GO" id="GO:0020037">
    <property type="term" value="F:heme binding"/>
    <property type="evidence" value="ECO:0007669"/>
    <property type="project" value="InterPro"/>
</dbReference>
<evidence type="ECO:0000313" key="9">
    <source>
        <dbReference type="EMBL" id="QQD23129.1"/>
    </source>
</evidence>
<evidence type="ECO:0000256" key="5">
    <source>
        <dbReference type="ARBA" id="ARBA00023004"/>
    </source>
</evidence>
<organism evidence="9 10">
    <name type="scientific">Venatoribacter cucullus</name>
    <dbReference type="NCBI Taxonomy" id="2661630"/>
    <lineage>
        <taxon>Bacteria</taxon>
        <taxon>Pseudomonadati</taxon>
        <taxon>Pseudomonadota</taxon>
        <taxon>Gammaproteobacteria</taxon>
        <taxon>Oceanospirillales</taxon>
        <taxon>Oceanospirillaceae</taxon>
        <taxon>Venatoribacter</taxon>
    </lineage>
</organism>
<evidence type="ECO:0000256" key="4">
    <source>
        <dbReference type="ARBA" id="ARBA00022982"/>
    </source>
</evidence>
<dbReference type="RefSeq" id="WP_228345644.1">
    <property type="nucleotide sequence ID" value="NZ_CP046056.1"/>
</dbReference>
<gene>
    <name evidence="9" type="ORF">GJQ55_00965</name>
</gene>
<evidence type="ECO:0000313" key="10">
    <source>
        <dbReference type="Proteomes" id="UP000596074"/>
    </source>
</evidence>
<reference evidence="9 10" key="1">
    <citation type="submission" date="2019-11" db="EMBL/GenBank/DDBJ databases">
        <title>Venatorbacter sp. nov. a predator of Campylobacter and other Gram-negative bacteria.</title>
        <authorList>
            <person name="Saeedi A."/>
            <person name="Cummings N.J."/>
            <person name="Connerton I.F."/>
            <person name="Connerton P.L."/>
        </authorList>
    </citation>
    <scope>NUCLEOTIDE SEQUENCE [LARGE SCALE GENOMIC DNA]</scope>
    <source>
        <strain evidence="9">XL5</strain>
    </source>
</reference>
<dbReference type="InterPro" id="IPR010980">
    <property type="entry name" value="Cyt_c/b562"/>
</dbReference>
<dbReference type="GO" id="GO:0009055">
    <property type="term" value="F:electron transfer activity"/>
    <property type="evidence" value="ECO:0007669"/>
    <property type="project" value="InterPro"/>
</dbReference>
<evidence type="ECO:0000256" key="7">
    <source>
        <dbReference type="PIRSR" id="PIRSR000027-2"/>
    </source>
</evidence>
<keyword evidence="1" id="KW-0813">Transport</keyword>
<feature type="chain" id="PRO_5040761556" evidence="8">
    <location>
        <begin position="23"/>
        <end position="148"/>
    </location>
</feature>
<dbReference type="KEGG" id="vcw:GJQ55_00965"/>
<comment type="PTM">
    <text evidence="7">Binds 1 heme group per subunit.</text>
</comment>
<sequence>MKKMLLIGLTAALTATAGIASAQVKPFEAIEYRQGVFKAVKWHFGPLGDMVKGKTEFNAEEFSRRANLLAALSQMPGEAFLPGTYDKKTAALPKIETERAKFDAGMQDFQQATAELATAAQSGDLNSIRPAFMAAAKTCKACHDNFRD</sequence>
<feature type="binding site" description="covalent" evidence="7">
    <location>
        <position position="139"/>
    </location>
    <ligand>
        <name>heme c</name>
        <dbReference type="ChEBI" id="CHEBI:61717"/>
    </ligand>
</feature>
<evidence type="ECO:0000256" key="1">
    <source>
        <dbReference type="ARBA" id="ARBA00022448"/>
    </source>
</evidence>
<keyword evidence="2 7" id="KW-0349">Heme</keyword>
<evidence type="ECO:0000256" key="6">
    <source>
        <dbReference type="PIRSR" id="PIRSR000027-1"/>
    </source>
</evidence>
<keyword evidence="8" id="KW-0732">Signal</keyword>
<dbReference type="InterPro" id="IPR012127">
    <property type="entry name" value="Cyt_c_prime"/>
</dbReference>
<evidence type="ECO:0000256" key="3">
    <source>
        <dbReference type="ARBA" id="ARBA00022723"/>
    </source>
</evidence>
<dbReference type="Gene3D" id="1.20.120.10">
    <property type="entry name" value="Cytochrome c/b562"/>
    <property type="match status" value="1"/>
</dbReference>
<keyword evidence="5 6" id="KW-0408">Iron</keyword>
<dbReference type="Proteomes" id="UP000596074">
    <property type="component" value="Chromosome"/>
</dbReference>
<dbReference type="PIRSF" id="PIRSF000027">
    <property type="entry name" value="Cytc_c_prime"/>
    <property type="match status" value="1"/>
</dbReference>
<evidence type="ECO:0000256" key="8">
    <source>
        <dbReference type="SAM" id="SignalP"/>
    </source>
</evidence>
<dbReference type="InterPro" id="IPR002321">
    <property type="entry name" value="Cyt_c_II"/>
</dbReference>
<feature type="binding site" description="covalent" evidence="7">
    <location>
        <position position="142"/>
    </location>
    <ligand>
        <name>heme c</name>
        <dbReference type="ChEBI" id="CHEBI:61717"/>
    </ligand>
</feature>
<keyword evidence="10" id="KW-1185">Reference proteome</keyword>
<dbReference type="GO" id="GO:0022900">
    <property type="term" value="P:electron transport chain"/>
    <property type="evidence" value="ECO:0007669"/>
    <property type="project" value="InterPro"/>
</dbReference>
<dbReference type="EMBL" id="CP046056">
    <property type="protein sequence ID" value="QQD23129.1"/>
    <property type="molecule type" value="Genomic_DNA"/>
</dbReference>
<dbReference type="Pfam" id="PF01322">
    <property type="entry name" value="Cytochrom_C_2"/>
    <property type="match status" value="1"/>
</dbReference>
<keyword evidence="4" id="KW-0249">Electron transport</keyword>
<accession>A0A9X7YMW2</accession>
<dbReference type="SUPFAM" id="SSF47175">
    <property type="entry name" value="Cytochromes"/>
    <property type="match status" value="1"/>
</dbReference>
<dbReference type="GO" id="GO:0042597">
    <property type="term" value="C:periplasmic space"/>
    <property type="evidence" value="ECO:0007669"/>
    <property type="project" value="InterPro"/>
</dbReference>